<dbReference type="AlphaFoldDB" id="A0A5P2G288"/>
<organism evidence="2 3">
    <name type="scientific">Rhizosphaericola mali</name>
    <dbReference type="NCBI Taxonomy" id="2545455"/>
    <lineage>
        <taxon>Bacteria</taxon>
        <taxon>Pseudomonadati</taxon>
        <taxon>Bacteroidota</taxon>
        <taxon>Chitinophagia</taxon>
        <taxon>Chitinophagales</taxon>
        <taxon>Chitinophagaceae</taxon>
        <taxon>Rhizosphaericola</taxon>
    </lineage>
</organism>
<accession>A0A5P2G288</accession>
<dbReference type="InterPro" id="IPR018247">
    <property type="entry name" value="EF_Hand_1_Ca_BS"/>
</dbReference>
<dbReference type="RefSeq" id="WP_131328837.1">
    <property type="nucleotide sequence ID" value="NZ_CP044016.1"/>
</dbReference>
<gene>
    <name evidence="2" type="ORF">E0W69_004475</name>
</gene>
<evidence type="ECO:0000313" key="2">
    <source>
        <dbReference type="EMBL" id="QES87950.1"/>
    </source>
</evidence>
<keyword evidence="3" id="KW-1185">Reference proteome</keyword>
<sequence>MLNSIIPIKSFINSYFKVWWKPLTGFIPIVGIFFLGIVLERDFIIDIFLSCLLLNAICVLISAVIQIFISKWFWLFPQIIITIMLLFFFGFVFLFSPPDYYANHKTIPSNIKYEIPIELTPSEKLLKKQHVVLGVGMQPGIYLFFTDYKETADSKLYLKAVDIDNNNLLSPEDIKSSTLLRSRSGWNFPKGNFTCGQFTIYEGDWGYKYIARIELWSFNIKRNEDRKLAEVNYLIEGWQR</sequence>
<dbReference type="Proteomes" id="UP000292424">
    <property type="component" value="Chromosome"/>
</dbReference>
<dbReference type="EMBL" id="CP044016">
    <property type="protein sequence ID" value="QES87950.1"/>
    <property type="molecule type" value="Genomic_DNA"/>
</dbReference>
<keyword evidence="1" id="KW-0472">Membrane</keyword>
<name>A0A5P2G288_9BACT</name>
<proteinExistence type="predicted"/>
<keyword evidence="1" id="KW-1133">Transmembrane helix</keyword>
<feature type="transmembrane region" description="Helical" evidence="1">
    <location>
        <begin position="20"/>
        <end position="40"/>
    </location>
</feature>
<evidence type="ECO:0000256" key="1">
    <source>
        <dbReference type="SAM" id="Phobius"/>
    </source>
</evidence>
<dbReference type="OrthoDB" id="1250632at2"/>
<keyword evidence="1" id="KW-0812">Transmembrane</keyword>
<reference evidence="2 3" key="1">
    <citation type="submission" date="2019-09" db="EMBL/GenBank/DDBJ databases">
        <title>Complete genome sequence of Arachidicoccus sp. B3-10 isolated from apple orchard soil.</title>
        <authorList>
            <person name="Kim H.S."/>
            <person name="Han K.-I."/>
            <person name="Suh M.K."/>
            <person name="Lee K.C."/>
            <person name="Eom M.K."/>
            <person name="Kim J.-S."/>
            <person name="Kang S.W."/>
            <person name="Sin Y."/>
            <person name="Lee J.-S."/>
        </authorList>
    </citation>
    <scope>NUCLEOTIDE SEQUENCE [LARGE SCALE GENOMIC DNA]</scope>
    <source>
        <strain evidence="2 3">B3-10</strain>
    </source>
</reference>
<dbReference type="PROSITE" id="PS00018">
    <property type="entry name" value="EF_HAND_1"/>
    <property type="match status" value="1"/>
</dbReference>
<evidence type="ECO:0000313" key="3">
    <source>
        <dbReference type="Proteomes" id="UP000292424"/>
    </source>
</evidence>
<protein>
    <submittedName>
        <fullName evidence="2">Uncharacterized protein</fullName>
    </submittedName>
</protein>
<feature type="transmembrane region" description="Helical" evidence="1">
    <location>
        <begin position="75"/>
        <end position="95"/>
    </location>
</feature>
<dbReference type="KEGG" id="arac:E0W69_004475"/>
<feature type="transmembrane region" description="Helical" evidence="1">
    <location>
        <begin position="47"/>
        <end position="69"/>
    </location>
</feature>